<dbReference type="Pfam" id="PF11716">
    <property type="entry name" value="MDMPI_N"/>
    <property type="match status" value="1"/>
</dbReference>
<dbReference type="SUPFAM" id="SSF109854">
    <property type="entry name" value="DinB/YfiT-like putative metalloenzymes"/>
    <property type="match status" value="1"/>
</dbReference>
<dbReference type="InterPro" id="IPR034660">
    <property type="entry name" value="DinB/YfiT-like"/>
</dbReference>
<dbReference type="InterPro" id="IPR024344">
    <property type="entry name" value="MDMPI_metal-binding"/>
</dbReference>
<evidence type="ECO:0000259" key="1">
    <source>
        <dbReference type="Pfam" id="PF11716"/>
    </source>
</evidence>
<feature type="domain" description="Mycothiol-dependent maleylpyruvate isomerase metal-binding" evidence="1">
    <location>
        <begin position="17"/>
        <end position="155"/>
    </location>
</feature>
<proteinExistence type="predicted"/>
<gene>
    <name evidence="2" type="ORF">GII30_10955</name>
</gene>
<dbReference type="Gene3D" id="1.20.120.450">
    <property type="entry name" value="dinb family like domain"/>
    <property type="match status" value="1"/>
</dbReference>
<organism evidence="2">
    <name type="scientific">Gordonia amarae</name>
    <dbReference type="NCBI Taxonomy" id="36821"/>
    <lineage>
        <taxon>Bacteria</taxon>
        <taxon>Bacillati</taxon>
        <taxon>Actinomycetota</taxon>
        <taxon>Actinomycetes</taxon>
        <taxon>Mycobacteriales</taxon>
        <taxon>Gordoniaceae</taxon>
        <taxon>Gordonia</taxon>
    </lineage>
</organism>
<dbReference type="GO" id="GO:0016853">
    <property type="term" value="F:isomerase activity"/>
    <property type="evidence" value="ECO:0007669"/>
    <property type="project" value="UniProtKB-KW"/>
</dbReference>
<dbReference type="GO" id="GO:0046872">
    <property type="term" value="F:metal ion binding"/>
    <property type="evidence" value="ECO:0007669"/>
    <property type="project" value="InterPro"/>
</dbReference>
<protein>
    <submittedName>
        <fullName evidence="2">Maleylpyruvate isomerase family mycothiol-dependent enzyme</fullName>
    </submittedName>
</protein>
<accession>A0A857KYA4</accession>
<dbReference type="AlphaFoldDB" id="A0A857KYA4"/>
<keyword evidence="2" id="KW-0413">Isomerase</keyword>
<sequence length="272" mass="29401">MYVVTQVPYQQTVDALGAQWATLIDLADGLDDEQWSAPSILEGWTVADVFAHIAGTEWSLAGRTVEPVRGVGELAHVRNPIGELNENWLDHYRVLSRAELMADLREVTALRGEVLRTISESDWNAEGFTPAGKDSHGRFMRIRTFDCWIHEVDIRDSLQLGAPADPEPAAVTREEMAASLPFLIGKRAQAPRDAAVTVDFTGIAPAQVHVSVGERAAVVPAIDGVPDAVLHVDIADYARLIGARATADPASVTIDGNADLGGRVVANLHYLI</sequence>
<dbReference type="InterPro" id="IPR017517">
    <property type="entry name" value="Maleyloyr_isom"/>
</dbReference>
<name>A0A857KYA4_9ACTN</name>
<evidence type="ECO:0000313" key="2">
    <source>
        <dbReference type="EMBL" id="QHN39610.1"/>
    </source>
</evidence>
<reference evidence="2" key="1">
    <citation type="journal article" date="2021" name="Nat. Microbiol.">
        <title>Cocultivation of an ultrasmall environmental parasitic bacterium with lytic ability against bacteria associated with wastewater foams.</title>
        <authorList>
            <person name="Batinovic S."/>
            <person name="Rose J.J.A."/>
            <person name="Ratcliffe J."/>
            <person name="Seviour R.J."/>
            <person name="Petrovski S."/>
        </authorList>
    </citation>
    <scope>NUCLEOTIDE SEQUENCE</scope>
    <source>
        <strain evidence="2">CON44</strain>
    </source>
</reference>
<dbReference type="EMBL" id="CP045810">
    <property type="protein sequence ID" value="QHN39610.1"/>
    <property type="molecule type" value="Genomic_DNA"/>
</dbReference>
<dbReference type="NCBIfam" id="TIGR03083">
    <property type="entry name" value="maleylpyruvate isomerase family mycothiol-dependent enzyme"/>
    <property type="match status" value="1"/>
</dbReference>